<organism evidence="2 3">
    <name type="scientific">Solanum stoloniferum</name>
    <dbReference type="NCBI Taxonomy" id="62892"/>
    <lineage>
        <taxon>Eukaryota</taxon>
        <taxon>Viridiplantae</taxon>
        <taxon>Streptophyta</taxon>
        <taxon>Embryophyta</taxon>
        <taxon>Tracheophyta</taxon>
        <taxon>Spermatophyta</taxon>
        <taxon>Magnoliopsida</taxon>
        <taxon>eudicotyledons</taxon>
        <taxon>Gunneridae</taxon>
        <taxon>Pentapetalae</taxon>
        <taxon>asterids</taxon>
        <taxon>lamiids</taxon>
        <taxon>Solanales</taxon>
        <taxon>Solanaceae</taxon>
        <taxon>Solanoideae</taxon>
        <taxon>Solaneae</taxon>
        <taxon>Solanum</taxon>
    </lineage>
</organism>
<feature type="domain" description="F-box" evidence="1">
    <location>
        <begin position="7"/>
        <end position="53"/>
    </location>
</feature>
<reference evidence="2 3" key="1">
    <citation type="submission" date="2024-05" db="EMBL/GenBank/DDBJ databases">
        <title>De novo assembly of an allotetraploid wild potato.</title>
        <authorList>
            <person name="Hosaka A.J."/>
        </authorList>
    </citation>
    <scope>NUCLEOTIDE SEQUENCE [LARGE SCALE GENOMIC DNA]</scope>
    <source>
        <tissue evidence="2">Young leaves</tissue>
    </source>
</reference>
<evidence type="ECO:0000313" key="2">
    <source>
        <dbReference type="EMBL" id="KAL3381978.1"/>
    </source>
</evidence>
<proteinExistence type="predicted"/>
<dbReference type="Proteomes" id="UP001627284">
    <property type="component" value="Unassembled WGS sequence"/>
</dbReference>
<dbReference type="AlphaFoldDB" id="A0ABD2VP46"/>
<dbReference type="InterPro" id="IPR025886">
    <property type="entry name" value="PP2-like"/>
</dbReference>
<evidence type="ECO:0000259" key="1">
    <source>
        <dbReference type="PROSITE" id="PS50181"/>
    </source>
</evidence>
<dbReference type="PANTHER" id="PTHR32278:SF11">
    <property type="entry name" value="F-BOX DOMAIN-CONTAINING PROTEIN"/>
    <property type="match status" value="1"/>
</dbReference>
<dbReference type="InterPro" id="IPR036047">
    <property type="entry name" value="F-box-like_dom_sf"/>
</dbReference>
<comment type="caution">
    <text evidence="2">The sequence shown here is derived from an EMBL/GenBank/DDBJ whole genome shotgun (WGS) entry which is preliminary data.</text>
</comment>
<dbReference type="Pfam" id="PF12937">
    <property type="entry name" value="F-box-like"/>
    <property type="match status" value="1"/>
</dbReference>
<protein>
    <recommendedName>
        <fullName evidence="1">F-box domain-containing protein</fullName>
    </recommendedName>
</protein>
<accession>A0ABD2VP46</accession>
<dbReference type="PANTHER" id="PTHR32278">
    <property type="entry name" value="F-BOX DOMAIN-CONTAINING PROTEIN"/>
    <property type="match status" value="1"/>
</dbReference>
<dbReference type="Gene3D" id="1.20.1280.50">
    <property type="match status" value="1"/>
</dbReference>
<name>A0ABD2VP46_9SOLN</name>
<evidence type="ECO:0000313" key="3">
    <source>
        <dbReference type="Proteomes" id="UP001627284"/>
    </source>
</evidence>
<keyword evidence="3" id="KW-1185">Reference proteome</keyword>
<dbReference type="EMBL" id="JBJKTR010000001">
    <property type="protein sequence ID" value="KAL3381978.1"/>
    <property type="molecule type" value="Genomic_DNA"/>
</dbReference>
<dbReference type="Pfam" id="PF14299">
    <property type="entry name" value="PP2"/>
    <property type="match status" value="1"/>
</dbReference>
<dbReference type="SMART" id="SM00256">
    <property type="entry name" value="FBOX"/>
    <property type="match status" value="1"/>
</dbReference>
<dbReference type="CDD" id="cd22162">
    <property type="entry name" value="F-box_AtSKIP3-like"/>
    <property type="match status" value="1"/>
</dbReference>
<sequence>MMADKREMKLDLLPEDCIVQILSFTSPHDASQLSLVSTMVRDAALSDVLWEKFLPSYYREIIERLVLPIAFSSKKELFLKLFKPLLIDGGSKSFSIDKTTSKKCYMLSARELSITWSTNPLYWCWKPRLLHSSTHYSVFQQISRRRGAYYGMLARNQRKNKHSNVVSSYNIWSLPHCQPRWPCFRLRLFAIRGLCQSR</sequence>
<dbReference type="InterPro" id="IPR001810">
    <property type="entry name" value="F-box_dom"/>
</dbReference>
<dbReference type="PROSITE" id="PS50181">
    <property type="entry name" value="FBOX"/>
    <property type="match status" value="1"/>
</dbReference>
<gene>
    <name evidence="2" type="ORF">AABB24_001859</name>
</gene>
<dbReference type="SUPFAM" id="SSF81383">
    <property type="entry name" value="F-box domain"/>
    <property type="match status" value="1"/>
</dbReference>